<protein>
    <recommendedName>
        <fullName evidence="7">G-protein coupled receptors family 1 profile domain-containing protein</fullName>
    </recommendedName>
</protein>
<evidence type="ECO:0000313" key="9">
    <source>
        <dbReference type="Proteomes" id="UP000218231"/>
    </source>
</evidence>
<evidence type="ECO:0000256" key="3">
    <source>
        <dbReference type="ARBA" id="ARBA00022989"/>
    </source>
</evidence>
<name>A0A2A2J9G9_9BILA</name>
<comment type="caution">
    <text evidence="8">The sequence shown here is derived from an EMBL/GenBank/DDBJ whole genome shotgun (WGS) entry which is preliminary data.</text>
</comment>
<evidence type="ECO:0000259" key="7">
    <source>
        <dbReference type="PROSITE" id="PS50262"/>
    </source>
</evidence>
<accession>A0A2A2J9G9</accession>
<evidence type="ECO:0000256" key="6">
    <source>
        <dbReference type="SAM" id="SignalP"/>
    </source>
</evidence>
<dbReference type="Gene3D" id="1.20.1070.10">
    <property type="entry name" value="Rhodopsin 7-helix transmembrane proteins"/>
    <property type="match status" value="1"/>
</dbReference>
<feature type="transmembrane region" description="Helical" evidence="5">
    <location>
        <begin position="128"/>
        <end position="153"/>
    </location>
</feature>
<feature type="chain" id="PRO_5013172268" description="G-protein coupled receptors family 1 profile domain-containing protein" evidence="6">
    <location>
        <begin position="22"/>
        <end position="311"/>
    </location>
</feature>
<feature type="transmembrane region" description="Helical" evidence="5">
    <location>
        <begin position="45"/>
        <end position="71"/>
    </location>
</feature>
<keyword evidence="3 5" id="KW-1133">Transmembrane helix</keyword>
<evidence type="ECO:0000256" key="4">
    <source>
        <dbReference type="ARBA" id="ARBA00023136"/>
    </source>
</evidence>
<dbReference type="InterPro" id="IPR017452">
    <property type="entry name" value="GPCR_Rhodpsn_7TM"/>
</dbReference>
<evidence type="ECO:0000256" key="2">
    <source>
        <dbReference type="ARBA" id="ARBA00022692"/>
    </source>
</evidence>
<dbReference type="PANTHER" id="PTHR46895:SF2">
    <property type="entry name" value="G-PROTEIN COUPLED RECEPTORS FAMILY 1 PROFILE DOMAIN-CONTAINING PROTEIN"/>
    <property type="match status" value="1"/>
</dbReference>
<organism evidence="8 9">
    <name type="scientific">Diploscapter pachys</name>
    <dbReference type="NCBI Taxonomy" id="2018661"/>
    <lineage>
        <taxon>Eukaryota</taxon>
        <taxon>Metazoa</taxon>
        <taxon>Ecdysozoa</taxon>
        <taxon>Nematoda</taxon>
        <taxon>Chromadorea</taxon>
        <taxon>Rhabditida</taxon>
        <taxon>Rhabditina</taxon>
        <taxon>Rhabditomorpha</taxon>
        <taxon>Rhabditoidea</taxon>
        <taxon>Rhabditidae</taxon>
        <taxon>Diploscapter</taxon>
    </lineage>
</organism>
<feature type="signal peptide" evidence="6">
    <location>
        <begin position="1"/>
        <end position="21"/>
    </location>
</feature>
<sequence>MILIPGIFLFSFLLTFHMNFANEVHVTREGASQTPLVSPLIKVLHAFSVVMDVFIPMVLLIGLNICLLYFLKHRRQFFESVDIRESRRSTKSEEQSPCPLLEREPVARNGSSRSNLWCRQMSKAERHVTVTVVAIVTAYVFTHLPSMLVYIYVNFIVEEDFLKTEANQTLVFASASVVTMGKVLNFLLYCLSRYIGYVWTTLEYYFSKHFRIQMKKKLMCLMCKRTEFTMIMRGDSAGQAGAGTQLTRSDINIRDLSDLSRILDQWLGAGKNLRIWVAKQSINRNRFEDEAGEIDTSVRSATDSPLQPIAV</sequence>
<dbReference type="EMBL" id="LIAE01010589">
    <property type="protein sequence ID" value="PAV58275.1"/>
    <property type="molecule type" value="Genomic_DNA"/>
</dbReference>
<keyword evidence="2 5" id="KW-0812">Transmembrane</keyword>
<dbReference type="PANTHER" id="PTHR46895">
    <property type="entry name" value="PROTEIN CBG20548-RELATED"/>
    <property type="match status" value="1"/>
</dbReference>
<keyword evidence="9" id="KW-1185">Reference proteome</keyword>
<keyword evidence="4 5" id="KW-0472">Membrane</keyword>
<feature type="domain" description="G-protein coupled receptors family 1 profile" evidence="7">
    <location>
        <begin position="1"/>
        <end position="189"/>
    </location>
</feature>
<evidence type="ECO:0000313" key="8">
    <source>
        <dbReference type="EMBL" id="PAV58275.1"/>
    </source>
</evidence>
<reference evidence="8 9" key="1">
    <citation type="journal article" date="2017" name="Curr. Biol.">
        <title>Genome architecture and evolution of a unichromosomal asexual nematode.</title>
        <authorList>
            <person name="Fradin H."/>
            <person name="Zegar C."/>
            <person name="Gutwein M."/>
            <person name="Lucas J."/>
            <person name="Kovtun M."/>
            <person name="Corcoran D."/>
            <person name="Baugh L.R."/>
            <person name="Kiontke K."/>
            <person name="Gunsalus K."/>
            <person name="Fitch D.H."/>
            <person name="Piano F."/>
        </authorList>
    </citation>
    <scope>NUCLEOTIDE SEQUENCE [LARGE SCALE GENOMIC DNA]</scope>
    <source>
        <strain evidence="8">PF1309</strain>
    </source>
</reference>
<gene>
    <name evidence="8" type="ORF">WR25_02201</name>
</gene>
<dbReference type="Proteomes" id="UP000218231">
    <property type="component" value="Unassembled WGS sequence"/>
</dbReference>
<keyword evidence="6" id="KW-0732">Signal</keyword>
<evidence type="ECO:0000256" key="5">
    <source>
        <dbReference type="SAM" id="Phobius"/>
    </source>
</evidence>
<evidence type="ECO:0000256" key="1">
    <source>
        <dbReference type="ARBA" id="ARBA00004370"/>
    </source>
</evidence>
<dbReference type="AlphaFoldDB" id="A0A2A2J9G9"/>
<dbReference type="PROSITE" id="PS50262">
    <property type="entry name" value="G_PROTEIN_RECEP_F1_2"/>
    <property type="match status" value="1"/>
</dbReference>
<comment type="subcellular location">
    <subcellularLocation>
        <location evidence="1">Membrane</location>
    </subcellularLocation>
</comment>
<dbReference type="GO" id="GO:0016020">
    <property type="term" value="C:membrane"/>
    <property type="evidence" value="ECO:0007669"/>
    <property type="project" value="UniProtKB-SubCell"/>
</dbReference>
<dbReference type="SUPFAM" id="SSF81321">
    <property type="entry name" value="Family A G protein-coupled receptor-like"/>
    <property type="match status" value="1"/>
</dbReference>
<dbReference type="OrthoDB" id="10011262at2759"/>
<proteinExistence type="predicted"/>